<keyword evidence="2 8" id="KW-1003">Cell membrane</keyword>
<feature type="transmembrane region" description="Helical" evidence="8">
    <location>
        <begin position="46"/>
        <end position="66"/>
    </location>
</feature>
<reference evidence="11" key="1">
    <citation type="journal article" date="2019" name="Int. J. Syst. Evol. Microbiol.">
        <title>The Global Catalogue of Microorganisms (GCM) 10K type strain sequencing project: providing services to taxonomists for standard genome sequencing and annotation.</title>
        <authorList>
            <consortium name="The Broad Institute Genomics Platform"/>
            <consortium name="The Broad Institute Genome Sequencing Center for Infectious Disease"/>
            <person name="Wu L."/>
            <person name="Ma J."/>
        </authorList>
    </citation>
    <scope>NUCLEOTIDE SEQUENCE [LARGE SCALE GENOMIC DNA]</scope>
    <source>
        <strain evidence="11">CCUG 54522</strain>
    </source>
</reference>
<evidence type="ECO:0000256" key="8">
    <source>
        <dbReference type="HAMAP-Rule" id="MF_01148"/>
    </source>
</evidence>
<feature type="transmembrane region" description="Helical" evidence="8">
    <location>
        <begin position="471"/>
        <end position="489"/>
    </location>
</feature>
<organism evidence="10 11">
    <name type="scientific">Nocardioides hankookensis</name>
    <dbReference type="NCBI Taxonomy" id="443157"/>
    <lineage>
        <taxon>Bacteria</taxon>
        <taxon>Bacillati</taxon>
        <taxon>Actinomycetota</taxon>
        <taxon>Actinomycetes</taxon>
        <taxon>Propionibacteriales</taxon>
        <taxon>Nocardioidaceae</taxon>
        <taxon>Nocardioides</taxon>
    </lineage>
</organism>
<dbReference type="EMBL" id="JBHSRJ010000004">
    <property type="protein sequence ID" value="MFC6044050.1"/>
    <property type="molecule type" value="Genomic_DNA"/>
</dbReference>
<accession>A0ABW1LJB4</accession>
<evidence type="ECO:0000256" key="6">
    <source>
        <dbReference type="ARBA" id="ARBA00023136"/>
    </source>
</evidence>
<gene>
    <name evidence="8 10" type="primary">lnt</name>
    <name evidence="10" type="ORF">ACFPYL_13220</name>
</gene>
<evidence type="ECO:0000256" key="3">
    <source>
        <dbReference type="ARBA" id="ARBA00022679"/>
    </source>
</evidence>
<feature type="transmembrane region" description="Helical" evidence="8">
    <location>
        <begin position="102"/>
        <end position="121"/>
    </location>
</feature>
<evidence type="ECO:0000313" key="11">
    <source>
        <dbReference type="Proteomes" id="UP001596135"/>
    </source>
</evidence>
<dbReference type="CDD" id="cd07571">
    <property type="entry name" value="ALP_N-acyl_transferase"/>
    <property type="match status" value="1"/>
</dbReference>
<proteinExistence type="inferred from homology"/>
<evidence type="ECO:0000259" key="9">
    <source>
        <dbReference type="PROSITE" id="PS50263"/>
    </source>
</evidence>
<evidence type="ECO:0000256" key="4">
    <source>
        <dbReference type="ARBA" id="ARBA00022692"/>
    </source>
</evidence>
<name>A0ABW1LJB4_9ACTN</name>
<evidence type="ECO:0000313" key="10">
    <source>
        <dbReference type="EMBL" id="MFC6044050.1"/>
    </source>
</evidence>
<keyword evidence="7 8" id="KW-0012">Acyltransferase</keyword>
<comment type="catalytic activity">
    <reaction evidence="8">
        <text>N-terminal S-1,2-diacyl-sn-glyceryl-L-cysteinyl-[lipoprotein] + a glycerophospholipid = N-acyl-S-1,2-diacyl-sn-glyceryl-L-cysteinyl-[lipoprotein] + a 2-acyl-sn-glycero-3-phospholipid + H(+)</text>
        <dbReference type="Rhea" id="RHEA:48228"/>
        <dbReference type="Rhea" id="RHEA-COMP:14681"/>
        <dbReference type="Rhea" id="RHEA-COMP:14684"/>
        <dbReference type="ChEBI" id="CHEBI:15378"/>
        <dbReference type="ChEBI" id="CHEBI:136912"/>
        <dbReference type="ChEBI" id="CHEBI:140656"/>
        <dbReference type="ChEBI" id="CHEBI:140657"/>
        <dbReference type="ChEBI" id="CHEBI:140660"/>
        <dbReference type="EC" id="2.3.1.269"/>
    </reaction>
</comment>
<keyword evidence="6 8" id="KW-0472">Membrane</keyword>
<keyword evidence="5 8" id="KW-1133">Transmembrane helix</keyword>
<feature type="domain" description="CN hydrolase" evidence="9">
    <location>
        <begin position="204"/>
        <end position="458"/>
    </location>
</feature>
<dbReference type="SUPFAM" id="SSF56317">
    <property type="entry name" value="Carbon-nitrogen hydrolase"/>
    <property type="match status" value="1"/>
</dbReference>
<keyword evidence="3 8" id="KW-0808">Transferase</keyword>
<evidence type="ECO:0000256" key="7">
    <source>
        <dbReference type="ARBA" id="ARBA00023315"/>
    </source>
</evidence>
<dbReference type="Gene3D" id="3.60.110.10">
    <property type="entry name" value="Carbon-nitrogen hydrolase"/>
    <property type="match status" value="1"/>
</dbReference>
<dbReference type="RefSeq" id="WP_379154718.1">
    <property type="nucleotide sequence ID" value="NZ_JBHSRJ010000004.1"/>
</dbReference>
<comment type="subcellular location">
    <subcellularLocation>
        <location evidence="1 8">Cell membrane</location>
        <topology evidence="1 8">Multi-pass membrane protein</topology>
    </subcellularLocation>
</comment>
<dbReference type="PANTHER" id="PTHR38686:SF1">
    <property type="entry name" value="APOLIPOPROTEIN N-ACYLTRANSFERASE"/>
    <property type="match status" value="1"/>
</dbReference>
<dbReference type="EC" id="2.3.1.269" evidence="8"/>
<dbReference type="PANTHER" id="PTHR38686">
    <property type="entry name" value="APOLIPOPROTEIN N-ACYLTRANSFERASE"/>
    <property type="match status" value="1"/>
</dbReference>
<keyword evidence="11" id="KW-1185">Reference proteome</keyword>
<feature type="transmembrane region" description="Helical" evidence="8">
    <location>
        <begin position="78"/>
        <end position="95"/>
    </location>
</feature>
<dbReference type="InterPro" id="IPR003010">
    <property type="entry name" value="C-N_Hydrolase"/>
</dbReference>
<dbReference type="Pfam" id="PF00795">
    <property type="entry name" value="CN_hydrolase"/>
    <property type="match status" value="1"/>
</dbReference>
<dbReference type="Proteomes" id="UP001596135">
    <property type="component" value="Unassembled WGS sequence"/>
</dbReference>
<comment type="pathway">
    <text evidence="8">Protein modification; lipoprotein biosynthesis (N-acyl transfer).</text>
</comment>
<dbReference type="HAMAP" id="MF_01148">
    <property type="entry name" value="Lnt"/>
    <property type="match status" value="1"/>
</dbReference>
<dbReference type="InterPro" id="IPR045378">
    <property type="entry name" value="LNT_N"/>
</dbReference>
<evidence type="ECO:0000256" key="2">
    <source>
        <dbReference type="ARBA" id="ARBA00022475"/>
    </source>
</evidence>
<evidence type="ECO:0000256" key="5">
    <source>
        <dbReference type="ARBA" id="ARBA00022989"/>
    </source>
</evidence>
<dbReference type="GO" id="GO:0016746">
    <property type="term" value="F:acyltransferase activity"/>
    <property type="evidence" value="ECO:0007669"/>
    <property type="project" value="UniProtKB-KW"/>
</dbReference>
<sequence length="509" mass="54828">MLLRILMAVACGVGLSLAFEPVAVPFVIPFAVAGFVIATRGLRLRAALLVGWAFGIGFQFVLLYWMRSVGYDGWLGLSLWQSLFYAVLGAASCAVQRHRLWPMWVAALWVTTELWYSAWPFSGMPWGRLAFAVVDTPLADALPWVGTVGASFVLALSGALLAWTVVAARRREKLVAWGCLAALAAIALGVPAVVPRTPHPDGQATVAVIQGDVPGNGDNILYDFRQVTQNQVDLTTRLAADVAAGREPKPDFVLWPENSTAVDPFRDQQTNAGILAASEAIGVPILVGAIVDAGPQHVLNQGIVWDPVTGAGDRYTKHHPVVFGEYIPFRSYLDNLQIGRLTMVGRDMLSGTRLEPLRIAGIEIADSICFDVAYDDAIYGQVDRGADLLTVQTSNATFIHTDQIDQQFAITRLRAIETGRWLTVSSTNGVSGVIAPDGHVVAQAEPRTQATLVETVGLDTAITPAVRIGPWSGRLCVLLAGLGLVLAVVPYRRNLARRQVDEATLSPTH</sequence>
<dbReference type="Pfam" id="PF20154">
    <property type="entry name" value="LNT_N"/>
    <property type="match status" value="1"/>
</dbReference>
<feature type="transmembrane region" description="Helical" evidence="8">
    <location>
        <begin position="141"/>
        <end position="162"/>
    </location>
</feature>
<dbReference type="NCBIfam" id="TIGR00546">
    <property type="entry name" value="lnt"/>
    <property type="match status" value="1"/>
</dbReference>
<dbReference type="PROSITE" id="PS50263">
    <property type="entry name" value="CN_HYDROLASE"/>
    <property type="match status" value="1"/>
</dbReference>
<dbReference type="InterPro" id="IPR036526">
    <property type="entry name" value="C-N_Hydrolase_sf"/>
</dbReference>
<comment type="similarity">
    <text evidence="8">Belongs to the CN hydrolase family. Apolipoprotein N-acyltransferase subfamily.</text>
</comment>
<evidence type="ECO:0000256" key="1">
    <source>
        <dbReference type="ARBA" id="ARBA00004651"/>
    </source>
</evidence>
<comment type="function">
    <text evidence="8">Catalyzes the phospholipid dependent N-acylation of the N-terminal cysteine of apolipoprotein, the last step in lipoprotein maturation.</text>
</comment>
<dbReference type="InterPro" id="IPR004563">
    <property type="entry name" value="Apolipo_AcylTrfase"/>
</dbReference>
<comment type="caution">
    <text evidence="10">The sequence shown here is derived from an EMBL/GenBank/DDBJ whole genome shotgun (WGS) entry which is preliminary data.</text>
</comment>
<protein>
    <recommendedName>
        <fullName evidence="8">Apolipoprotein N-acyltransferase</fullName>
        <shortName evidence="8">ALP N-acyltransferase</shortName>
        <ecNumber evidence="8">2.3.1.269</ecNumber>
    </recommendedName>
</protein>
<keyword evidence="4 8" id="KW-0812">Transmembrane</keyword>
<feature type="transmembrane region" description="Helical" evidence="8">
    <location>
        <begin position="174"/>
        <end position="194"/>
    </location>
</feature>
<feature type="transmembrane region" description="Helical" evidence="8">
    <location>
        <begin position="6"/>
        <end position="39"/>
    </location>
</feature>